<gene>
    <name evidence="2" type="ORF">TH3_14435</name>
</gene>
<accession>A0AB72UFM3</accession>
<feature type="transmembrane region" description="Helical" evidence="1">
    <location>
        <begin position="14"/>
        <end position="34"/>
    </location>
</feature>
<name>A0AB72UFM3_9PROT</name>
<reference evidence="2 3" key="1">
    <citation type="journal article" date="2012" name="J. Bacteriol.">
        <title>Genome sequence of Thalassospira xiamenensis type strain M-5.</title>
        <authorList>
            <person name="Lai Q."/>
            <person name="Shao Z."/>
        </authorList>
    </citation>
    <scope>NUCLEOTIDE SEQUENCE [LARGE SCALE GENOMIC DNA]</scope>
    <source>
        <strain evidence="2 3">M-5</strain>
    </source>
</reference>
<dbReference type="Proteomes" id="UP000007127">
    <property type="component" value="Chromosome"/>
</dbReference>
<protein>
    <submittedName>
        <fullName evidence="2">Membrane protein</fullName>
    </submittedName>
</protein>
<keyword evidence="1" id="KW-1133">Transmembrane helix</keyword>
<dbReference type="KEGG" id="txi:TH3_14435"/>
<evidence type="ECO:0000313" key="3">
    <source>
        <dbReference type="Proteomes" id="UP000007127"/>
    </source>
</evidence>
<dbReference type="EMBL" id="CP004388">
    <property type="protein sequence ID" value="AJD52997.1"/>
    <property type="molecule type" value="Genomic_DNA"/>
</dbReference>
<dbReference type="AlphaFoldDB" id="A0AB72UFM3"/>
<evidence type="ECO:0000313" key="2">
    <source>
        <dbReference type="EMBL" id="AJD52997.1"/>
    </source>
</evidence>
<sequence length="54" mass="5665">MAYITAALVLTPKLGAASFIVSVIAGQVLASLLIDHYGLMGLTPKPAGVWRVLR</sequence>
<keyword evidence="1" id="KW-0812">Transmembrane</keyword>
<keyword evidence="1" id="KW-0472">Membrane</keyword>
<organism evidence="2 3">
    <name type="scientific">Thalassospira xiamenensis M-5 = DSM 17429</name>
    <dbReference type="NCBI Taxonomy" id="1123366"/>
    <lineage>
        <taxon>Bacteria</taxon>
        <taxon>Pseudomonadati</taxon>
        <taxon>Pseudomonadota</taxon>
        <taxon>Alphaproteobacteria</taxon>
        <taxon>Rhodospirillales</taxon>
        <taxon>Thalassospiraceae</taxon>
        <taxon>Thalassospira</taxon>
    </lineage>
</organism>
<evidence type="ECO:0000256" key="1">
    <source>
        <dbReference type="SAM" id="Phobius"/>
    </source>
</evidence>
<dbReference type="Pfam" id="PF04657">
    <property type="entry name" value="DMT_YdcZ"/>
    <property type="match status" value="1"/>
</dbReference>
<dbReference type="InterPro" id="IPR006750">
    <property type="entry name" value="YdcZ"/>
</dbReference>
<proteinExistence type="predicted"/>